<dbReference type="Gene3D" id="3.40.50.1820">
    <property type="entry name" value="alpha/beta hydrolase"/>
    <property type="match status" value="1"/>
</dbReference>
<keyword evidence="3" id="KW-1185">Reference proteome</keyword>
<accession>A0A931H9P7</accession>
<feature type="domain" description="AB hydrolase-1" evidence="1">
    <location>
        <begin position="36"/>
        <end position="285"/>
    </location>
</feature>
<dbReference type="EMBL" id="JADZGI010000001">
    <property type="protein sequence ID" value="MBH0111583.1"/>
    <property type="molecule type" value="Genomic_DNA"/>
</dbReference>
<dbReference type="Proteomes" id="UP000617634">
    <property type="component" value="Unassembled WGS sequence"/>
</dbReference>
<dbReference type="PANTHER" id="PTHR43194">
    <property type="entry name" value="HYDROLASE ALPHA/BETA FOLD FAMILY"/>
    <property type="match status" value="1"/>
</dbReference>
<comment type="caution">
    <text evidence="2">The sequence shown here is derived from an EMBL/GenBank/DDBJ whole genome shotgun (WGS) entry which is preliminary data.</text>
</comment>
<evidence type="ECO:0000313" key="2">
    <source>
        <dbReference type="EMBL" id="MBH0111583.1"/>
    </source>
</evidence>
<keyword evidence="2" id="KW-0378">Hydrolase</keyword>
<evidence type="ECO:0000313" key="3">
    <source>
        <dbReference type="Proteomes" id="UP000617634"/>
    </source>
</evidence>
<organism evidence="2 3">
    <name type="scientific">Novosphingobium aureum</name>
    <dbReference type="NCBI Taxonomy" id="2792964"/>
    <lineage>
        <taxon>Bacteria</taxon>
        <taxon>Pseudomonadati</taxon>
        <taxon>Pseudomonadota</taxon>
        <taxon>Alphaproteobacteria</taxon>
        <taxon>Sphingomonadales</taxon>
        <taxon>Sphingomonadaceae</taxon>
        <taxon>Novosphingobium</taxon>
    </lineage>
</organism>
<evidence type="ECO:0000259" key="1">
    <source>
        <dbReference type="Pfam" id="PF12697"/>
    </source>
</evidence>
<dbReference type="SUPFAM" id="SSF53474">
    <property type="entry name" value="alpha/beta-Hydrolases"/>
    <property type="match status" value="1"/>
</dbReference>
<dbReference type="InterPro" id="IPR050228">
    <property type="entry name" value="Carboxylesterase_BioH"/>
</dbReference>
<reference evidence="2" key="1">
    <citation type="submission" date="2020-11" db="EMBL/GenBank/DDBJ databases">
        <title>Novosphingobium aureum sp. nov., a marine bacterium isolated from sediment of a salt flat.</title>
        <authorList>
            <person name="Yoo Y."/>
            <person name="Kim J.-J."/>
        </authorList>
    </citation>
    <scope>NUCLEOTIDE SEQUENCE</scope>
    <source>
        <strain evidence="2">YJ-S2-02</strain>
    </source>
</reference>
<dbReference type="InterPro" id="IPR000073">
    <property type="entry name" value="AB_hydrolase_1"/>
</dbReference>
<sequence length="296" mass="32485">MTDYEDRFWHSRDGLELHYRDYPAQGPDADPARPAVLCLHGLTRNARDYELLAPRLAAAGWHVLCPDMRGRGDSEYARDSASYRPAQYIEDVLALIEEAGLARFVAIGTSMGGLLVMELATLPAEDLAPDRLVGAVINDVGPWLEQAGMERIRDYTGQGRTYATWVHAARGLESVQGVAHPEQPLDFWIGKAKRLMTLSSNGRIAFDYDMKIAEPFLDLDLAEQKDMWPAWEALGGRPVLVLRGDLSDVLSLKTLAQMLERLPGAEAVTLPGVGHAPTLDESAAIEAIEGLLARVA</sequence>
<name>A0A931H9P7_9SPHN</name>
<dbReference type="InterPro" id="IPR029058">
    <property type="entry name" value="AB_hydrolase_fold"/>
</dbReference>
<dbReference type="GO" id="GO:0016787">
    <property type="term" value="F:hydrolase activity"/>
    <property type="evidence" value="ECO:0007669"/>
    <property type="project" value="UniProtKB-KW"/>
</dbReference>
<dbReference type="RefSeq" id="WP_197160030.1">
    <property type="nucleotide sequence ID" value="NZ_JADZGI010000001.1"/>
</dbReference>
<dbReference type="Pfam" id="PF12697">
    <property type="entry name" value="Abhydrolase_6"/>
    <property type="match status" value="1"/>
</dbReference>
<protein>
    <submittedName>
        <fullName evidence="2">Alpha/beta hydrolase</fullName>
    </submittedName>
</protein>
<dbReference type="AlphaFoldDB" id="A0A931H9P7"/>
<gene>
    <name evidence="2" type="ORF">I5E68_01280</name>
</gene>
<dbReference type="PANTHER" id="PTHR43194:SF2">
    <property type="entry name" value="PEROXISOMAL MEMBRANE PROTEIN LPX1"/>
    <property type="match status" value="1"/>
</dbReference>
<proteinExistence type="predicted"/>